<protein>
    <submittedName>
        <fullName evidence="2">GAF domain-containing protein</fullName>
    </submittedName>
</protein>
<dbReference type="InterPro" id="IPR029016">
    <property type="entry name" value="GAF-like_dom_sf"/>
</dbReference>
<dbReference type="EMBL" id="WJIE01000003">
    <property type="protein sequence ID" value="MRG92894.1"/>
    <property type="molecule type" value="Genomic_DNA"/>
</dbReference>
<name>A0A6N7PS65_9BACT</name>
<feature type="domain" description="GAF" evidence="1">
    <location>
        <begin position="138"/>
        <end position="272"/>
    </location>
</feature>
<reference evidence="2 3" key="1">
    <citation type="submission" date="2019-10" db="EMBL/GenBank/DDBJ databases">
        <title>A soil myxobacterium in the family Polyangiaceae.</title>
        <authorList>
            <person name="Li Y."/>
            <person name="Wang J."/>
        </authorList>
    </citation>
    <scope>NUCLEOTIDE SEQUENCE [LARGE SCALE GENOMIC DNA]</scope>
    <source>
        <strain evidence="2 3">DSM 14734</strain>
    </source>
</reference>
<dbReference type="Proteomes" id="UP000440224">
    <property type="component" value="Unassembled WGS sequence"/>
</dbReference>
<organism evidence="2 3">
    <name type="scientific">Polyangium spumosum</name>
    <dbReference type="NCBI Taxonomy" id="889282"/>
    <lineage>
        <taxon>Bacteria</taxon>
        <taxon>Pseudomonadati</taxon>
        <taxon>Myxococcota</taxon>
        <taxon>Polyangia</taxon>
        <taxon>Polyangiales</taxon>
        <taxon>Polyangiaceae</taxon>
        <taxon>Polyangium</taxon>
    </lineage>
</organism>
<dbReference type="InterPro" id="IPR003018">
    <property type="entry name" value="GAF"/>
</dbReference>
<dbReference type="SUPFAM" id="SSF55781">
    <property type="entry name" value="GAF domain-like"/>
    <property type="match status" value="1"/>
</dbReference>
<dbReference type="OrthoDB" id="5521755at2"/>
<dbReference type="Pfam" id="PF13185">
    <property type="entry name" value="GAF_2"/>
    <property type="match status" value="1"/>
</dbReference>
<sequence>MRNPPRFRPPRLFLARESCRMRSIKLLTDAVGPASCAVDRWYVSDGATAVGPVGIELIARGLEAGKVPLESYVRHEAWKVWRPLSELAVVSVDSAAPTPPYHPRPAETIPGSVMDDITLPGRPVFPDEVMPQDVLAGAADLDDALLLLFNASVLRTGADAGLVHVVRPGGAVVLYAHGPFSRDMVGERTSLVDPVLAAAVEGNTVVAEPAPGPAGQALKDRLLHLGVACEAAWMVPVLAGGRLVAAIELGRKAPRVRASELAIVEALVDALANRADHDAW</sequence>
<accession>A0A6N7PS65</accession>
<dbReference type="Gene3D" id="3.30.450.40">
    <property type="match status" value="1"/>
</dbReference>
<evidence type="ECO:0000313" key="2">
    <source>
        <dbReference type="EMBL" id="MRG92894.1"/>
    </source>
</evidence>
<evidence type="ECO:0000313" key="3">
    <source>
        <dbReference type="Proteomes" id="UP000440224"/>
    </source>
</evidence>
<keyword evidence="3" id="KW-1185">Reference proteome</keyword>
<gene>
    <name evidence="2" type="ORF">GF068_13275</name>
</gene>
<proteinExistence type="predicted"/>
<evidence type="ECO:0000259" key="1">
    <source>
        <dbReference type="Pfam" id="PF13185"/>
    </source>
</evidence>
<dbReference type="AlphaFoldDB" id="A0A6N7PS65"/>
<comment type="caution">
    <text evidence="2">The sequence shown here is derived from an EMBL/GenBank/DDBJ whole genome shotgun (WGS) entry which is preliminary data.</text>
</comment>